<feature type="domain" description="MYND-type" evidence="6">
    <location>
        <begin position="5"/>
        <end position="51"/>
    </location>
</feature>
<dbReference type="OMA" id="DDHLYLI"/>
<keyword evidence="2 4" id="KW-0863">Zinc-finger</keyword>
<protein>
    <recommendedName>
        <fullName evidence="9">Protein kinase domain-containing protein</fullName>
    </recommendedName>
</protein>
<dbReference type="GO" id="GO:0004674">
    <property type="term" value="F:protein serine/threonine kinase activity"/>
    <property type="evidence" value="ECO:0007669"/>
    <property type="project" value="TreeGrafter"/>
</dbReference>
<comment type="caution">
    <text evidence="7">The sequence shown here is derived from an EMBL/GenBank/DDBJ whole genome shotgun (WGS) entry which is preliminary data.</text>
</comment>
<dbReference type="Pfam" id="PF00069">
    <property type="entry name" value="Pkinase"/>
    <property type="match status" value="1"/>
</dbReference>
<dbReference type="PROSITE" id="PS50011">
    <property type="entry name" value="PROTEIN_KINASE_DOM"/>
    <property type="match status" value="1"/>
</dbReference>
<evidence type="ECO:0000259" key="6">
    <source>
        <dbReference type="PROSITE" id="PS50865"/>
    </source>
</evidence>
<sequence length="352" mass="41082">MNCQNSKCNEQIQYNSIISGTQITCDNCSNAFYCSIKCRDFDWEGYHQLVCNGLFEIVPKLTVSQLDDEMNLIGKGSFGMVYLKQLNGYNFAIKKINKNIAYRELKIHKQLKHKYIIQLLQFIDKDDHLYLIQEYAKNGHLTTNMQIDPKQIIIQLCNALQYLHNKGIIHRDIKPTNVLLSDKNNVKLCDFGLATQKDVISNFSGTYEFMAPEILKNYPQSYSLDIWSLGCLLYWMIEKKPIISGTEEEMIEQILNFTEPKFTMTDQYAKDLIIKMLDPEPNKRITLNEIIQHPYITRESQNNLKNEENSNSYSYETQASYQQQQIAPKNHQEDINVFKRIVSLFSCMGRDK</sequence>
<dbReference type="PROSITE" id="PS00108">
    <property type="entry name" value="PROTEIN_KINASE_ST"/>
    <property type="match status" value="1"/>
</dbReference>
<keyword evidence="1" id="KW-0479">Metal-binding</keyword>
<evidence type="ECO:0000313" key="7">
    <source>
        <dbReference type="EMBL" id="CAD8060621.1"/>
    </source>
</evidence>
<dbReference type="Pfam" id="PF01753">
    <property type="entry name" value="zf-MYND"/>
    <property type="match status" value="1"/>
</dbReference>
<gene>
    <name evidence="7" type="ORF">PPRIM_AZ9-3.1.T0300227</name>
</gene>
<evidence type="ECO:0008006" key="9">
    <source>
        <dbReference type="Google" id="ProtNLM"/>
    </source>
</evidence>
<dbReference type="GO" id="GO:0005634">
    <property type="term" value="C:nucleus"/>
    <property type="evidence" value="ECO:0007669"/>
    <property type="project" value="TreeGrafter"/>
</dbReference>
<keyword evidence="8" id="KW-1185">Reference proteome</keyword>
<dbReference type="GO" id="GO:0005524">
    <property type="term" value="F:ATP binding"/>
    <property type="evidence" value="ECO:0007669"/>
    <property type="project" value="InterPro"/>
</dbReference>
<dbReference type="FunFam" id="1.10.510.10:FF:001236">
    <property type="entry name" value="Uncharacterized protein"/>
    <property type="match status" value="1"/>
</dbReference>
<dbReference type="EMBL" id="CAJJDM010000029">
    <property type="protein sequence ID" value="CAD8060621.1"/>
    <property type="molecule type" value="Genomic_DNA"/>
</dbReference>
<dbReference type="GO" id="GO:0008270">
    <property type="term" value="F:zinc ion binding"/>
    <property type="evidence" value="ECO:0007669"/>
    <property type="project" value="UniProtKB-KW"/>
</dbReference>
<dbReference type="SMART" id="SM00220">
    <property type="entry name" value="S_TKc"/>
    <property type="match status" value="1"/>
</dbReference>
<evidence type="ECO:0000256" key="4">
    <source>
        <dbReference type="PROSITE-ProRule" id="PRU00134"/>
    </source>
</evidence>
<dbReference type="GO" id="GO:0005737">
    <property type="term" value="C:cytoplasm"/>
    <property type="evidence" value="ECO:0007669"/>
    <property type="project" value="TreeGrafter"/>
</dbReference>
<dbReference type="InterPro" id="IPR008271">
    <property type="entry name" value="Ser/Thr_kinase_AS"/>
</dbReference>
<reference evidence="7" key="1">
    <citation type="submission" date="2021-01" db="EMBL/GenBank/DDBJ databases">
        <authorList>
            <consortium name="Genoscope - CEA"/>
            <person name="William W."/>
        </authorList>
    </citation>
    <scope>NUCLEOTIDE SEQUENCE</scope>
</reference>
<dbReference type="PROSITE" id="PS50865">
    <property type="entry name" value="ZF_MYND_2"/>
    <property type="match status" value="1"/>
</dbReference>
<proteinExistence type="predicted"/>
<name>A0A8S1L138_PARPR</name>
<evidence type="ECO:0000256" key="1">
    <source>
        <dbReference type="ARBA" id="ARBA00022723"/>
    </source>
</evidence>
<dbReference type="Proteomes" id="UP000688137">
    <property type="component" value="Unassembled WGS sequence"/>
</dbReference>
<evidence type="ECO:0000256" key="3">
    <source>
        <dbReference type="ARBA" id="ARBA00022833"/>
    </source>
</evidence>
<accession>A0A8S1L138</accession>
<feature type="domain" description="Protein kinase" evidence="5">
    <location>
        <begin position="67"/>
        <end position="296"/>
    </location>
</feature>
<dbReference type="GO" id="GO:0044773">
    <property type="term" value="P:mitotic DNA damage checkpoint signaling"/>
    <property type="evidence" value="ECO:0007669"/>
    <property type="project" value="TreeGrafter"/>
</dbReference>
<dbReference type="AlphaFoldDB" id="A0A8S1L138"/>
<organism evidence="7 8">
    <name type="scientific">Paramecium primaurelia</name>
    <dbReference type="NCBI Taxonomy" id="5886"/>
    <lineage>
        <taxon>Eukaryota</taxon>
        <taxon>Sar</taxon>
        <taxon>Alveolata</taxon>
        <taxon>Ciliophora</taxon>
        <taxon>Intramacronucleata</taxon>
        <taxon>Oligohymenophorea</taxon>
        <taxon>Peniculida</taxon>
        <taxon>Parameciidae</taxon>
        <taxon>Paramecium</taxon>
    </lineage>
</organism>
<dbReference type="PANTHER" id="PTHR44167">
    <property type="entry name" value="OVARIAN-SPECIFIC SERINE/THREONINE-PROTEIN KINASE LOK-RELATED"/>
    <property type="match status" value="1"/>
</dbReference>
<evidence type="ECO:0000256" key="2">
    <source>
        <dbReference type="ARBA" id="ARBA00022771"/>
    </source>
</evidence>
<dbReference type="PANTHER" id="PTHR44167:SF24">
    <property type="entry name" value="SERINE_THREONINE-PROTEIN KINASE CHK2"/>
    <property type="match status" value="1"/>
</dbReference>
<evidence type="ECO:0000259" key="5">
    <source>
        <dbReference type="PROSITE" id="PS50011"/>
    </source>
</evidence>
<dbReference type="InterPro" id="IPR002893">
    <property type="entry name" value="Znf_MYND"/>
</dbReference>
<evidence type="ECO:0000313" key="8">
    <source>
        <dbReference type="Proteomes" id="UP000688137"/>
    </source>
</evidence>
<dbReference type="InterPro" id="IPR000719">
    <property type="entry name" value="Prot_kinase_dom"/>
</dbReference>
<keyword evidence="3" id="KW-0862">Zinc</keyword>